<dbReference type="PROSITE" id="PS50181">
    <property type="entry name" value="FBOX"/>
    <property type="match status" value="1"/>
</dbReference>
<dbReference type="EMBL" id="GISG01281858">
    <property type="protein sequence ID" value="MBA4678956.1"/>
    <property type="molecule type" value="Transcribed_RNA"/>
</dbReference>
<dbReference type="AlphaFoldDB" id="A0A7C9AYU5"/>
<dbReference type="CDD" id="cd22157">
    <property type="entry name" value="F-box_AtFBW1-like"/>
    <property type="match status" value="1"/>
</dbReference>
<organism evidence="2">
    <name type="scientific">Opuntia streptacantha</name>
    <name type="common">Prickly pear cactus</name>
    <name type="synonym">Opuntia cardona</name>
    <dbReference type="NCBI Taxonomy" id="393608"/>
    <lineage>
        <taxon>Eukaryota</taxon>
        <taxon>Viridiplantae</taxon>
        <taxon>Streptophyta</taxon>
        <taxon>Embryophyta</taxon>
        <taxon>Tracheophyta</taxon>
        <taxon>Spermatophyta</taxon>
        <taxon>Magnoliopsida</taxon>
        <taxon>eudicotyledons</taxon>
        <taxon>Gunneridae</taxon>
        <taxon>Pentapetalae</taxon>
        <taxon>Caryophyllales</taxon>
        <taxon>Cactineae</taxon>
        <taxon>Cactaceae</taxon>
        <taxon>Opuntioideae</taxon>
        <taxon>Opuntia</taxon>
    </lineage>
</organism>
<sequence length="414" mass="47034">MYLPEELMLQVLLRLPPKSLSRFRSVCKAWQAMIDSPPFMNQYLMLTHAYDVSGNESLHLICQECIFGPTNMTFLFSDKQIINLNCLPDISDLYEDTERWFHPSICGPINGIYCISITPSQTSRCVNMFWNPGNGQVHVLPPIPDPVITDHLADLYNEMERDPLAMLYGGFEFDPLSEDYKFFSIEQYGYPFLSPLHHFVCFHLYSLASNSWQQLDPVQLAHPDLINIYDDGRATFVPELMTPILALPFNRSCHWVDDRVVGRDESGMIVITYLLSFDIVNRVFRVSTIPKTALGESFLSLTTVDGCLAAVSLEDVLNSIDKVAAVIHVGVMKEYGIEESWIKAYRVVLNAPGTFLGIVDDQLFVQETDGWMVLYALGSHQEDYNECCYVPFQHFTILPFKGSLIPICPSTHAQ</sequence>
<feature type="domain" description="F-box" evidence="1">
    <location>
        <begin position="1"/>
        <end position="46"/>
    </location>
</feature>
<name>A0A7C9AYU5_OPUST</name>
<proteinExistence type="predicted"/>
<dbReference type="InterPro" id="IPR036047">
    <property type="entry name" value="F-box-like_dom_sf"/>
</dbReference>
<dbReference type="Gene3D" id="1.20.1280.50">
    <property type="match status" value="1"/>
</dbReference>
<dbReference type="InterPro" id="IPR050796">
    <property type="entry name" value="SCF_F-box_component"/>
</dbReference>
<accession>A0A7C9AYU5</accession>
<dbReference type="Pfam" id="PF00646">
    <property type="entry name" value="F-box"/>
    <property type="match status" value="1"/>
</dbReference>
<dbReference type="InterPro" id="IPR001810">
    <property type="entry name" value="F-box_dom"/>
</dbReference>
<dbReference type="PANTHER" id="PTHR31672">
    <property type="entry name" value="BNACNNG10540D PROTEIN"/>
    <property type="match status" value="1"/>
</dbReference>
<reference evidence="2" key="2">
    <citation type="submission" date="2020-07" db="EMBL/GenBank/DDBJ databases">
        <authorList>
            <person name="Vera ALvarez R."/>
            <person name="Arias-Moreno D.M."/>
            <person name="Jimenez-Jacinto V."/>
            <person name="Jimenez-Bremont J.F."/>
            <person name="Swaminathan K."/>
            <person name="Moose S.P."/>
            <person name="Guerrero-Gonzalez M.L."/>
            <person name="Marino-Ramirez L."/>
            <person name="Landsman D."/>
            <person name="Rodriguez-Kessler M."/>
            <person name="Delgado-Sanchez P."/>
        </authorList>
    </citation>
    <scope>NUCLEOTIDE SEQUENCE</scope>
    <source>
        <tissue evidence="2">Cladode</tissue>
    </source>
</reference>
<reference evidence="2" key="1">
    <citation type="journal article" date="2013" name="J. Plant Res.">
        <title>Effect of fungi and light on seed germination of three Opuntia species from semiarid lands of central Mexico.</title>
        <authorList>
            <person name="Delgado-Sanchez P."/>
            <person name="Jimenez-Bremont J.F."/>
            <person name="Guerrero-Gonzalez Mde L."/>
            <person name="Flores J."/>
        </authorList>
    </citation>
    <scope>NUCLEOTIDE SEQUENCE</scope>
    <source>
        <tissue evidence="2">Cladode</tissue>
    </source>
</reference>
<dbReference type="SMART" id="SM00256">
    <property type="entry name" value="FBOX"/>
    <property type="match status" value="1"/>
</dbReference>
<dbReference type="PANTHER" id="PTHR31672:SF6">
    <property type="entry name" value="F-BOX DOMAIN-CONTAINING PROTEIN"/>
    <property type="match status" value="1"/>
</dbReference>
<dbReference type="SUPFAM" id="SSF81383">
    <property type="entry name" value="F-box domain"/>
    <property type="match status" value="1"/>
</dbReference>
<evidence type="ECO:0000313" key="2">
    <source>
        <dbReference type="EMBL" id="MBA4678956.1"/>
    </source>
</evidence>
<evidence type="ECO:0000259" key="1">
    <source>
        <dbReference type="PROSITE" id="PS50181"/>
    </source>
</evidence>
<protein>
    <recommendedName>
        <fullName evidence="1">F-box domain-containing protein</fullName>
    </recommendedName>
</protein>